<organism evidence="1 2">
    <name type="scientific">Longispora fulva</name>
    <dbReference type="NCBI Taxonomy" id="619741"/>
    <lineage>
        <taxon>Bacteria</taxon>
        <taxon>Bacillati</taxon>
        <taxon>Actinomycetota</taxon>
        <taxon>Actinomycetes</taxon>
        <taxon>Micromonosporales</taxon>
        <taxon>Micromonosporaceae</taxon>
        <taxon>Longispora</taxon>
    </lineage>
</organism>
<reference evidence="1" key="1">
    <citation type="submission" date="2020-11" db="EMBL/GenBank/DDBJ databases">
        <title>Sequencing the genomes of 1000 actinobacteria strains.</title>
        <authorList>
            <person name="Klenk H.-P."/>
        </authorList>
    </citation>
    <scope>NUCLEOTIDE SEQUENCE</scope>
    <source>
        <strain evidence="1">DSM 45356</strain>
    </source>
</reference>
<name>A0A8J7GN28_9ACTN</name>
<gene>
    <name evidence="1" type="ORF">IW245_000922</name>
</gene>
<proteinExistence type="predicted"/>
<protein>
    <submittedName>
        <fullName evidence="1">Uncharacterized protein</fullName>
    </submittedName>
</protein>
<keyword evidence="2" id="KW-1185">Reference proteome</keyword>
<dbReference type="RefSeq" id="WP_197001922.1">
    <property type="nucleotide sequence ID" value="NZ_BONS01000023.1"/>
</dbReference>
<sequence length="141" mass="14966">MLNMFNLGSGLAVRWTLVALLAGGCVGGCCCCPNPNHPVTTMADLAGTWRGPFGGTLTLRADGTFARDQVVWCGESDQVPGPVALTDSGNWTLAAAEFFDDSQQVLLGSRQQLSISDKGELYSYVGDVDDPGTCRFRRGTD</sequence>
<evidence type="ECO:0000313" key="2">
    <source>
        <dbReference type="Proteomes" id="UP000622552"/>
    </source>
</evidence>
<dbReference type="AlphaFoldDB" id="A0A8J7GN28"/>
<dbReference type="Proteomes" id="UP000622552">
    <property type="component" value="Unassembled WGS sequence"/>
</dbReference>
<accession>A0A8J7GN28</accession>
<evidence type="ECO:0000313" key="1">
    <source>
        <dbReference type="EMBL" id="MBG6134728.1"/>
    </source>
</evidence>
<comment type="caution">
    <text evidence="1">The sequence shown here is derived from an EMBL/GenBank/DDBJ whole genome shotgun (WGS) entry which is preliminary data.</text>
</comment>
<dbReference type="EMBL" id="JADOUF010000001">
    <property type="protein sequence ID" value="MBG6134728.1"/>
    <property type="molecule type" value="Genomic_DNA"/>
</dbReference>